<dbReference type="OMA" id="SWELAFP"/>
<dbReference type="Pfam" id="PF03478">
    <property type="entry name" value="Beta-prop_KIB1-4"/>
    <property type="match status" value="2"/>
</dbReference>
<dbReference type="eggNOG" id="ENOG502R48V">
    <property type="taxonomic scope" value="Eukaryota"/>
</dbReference>
<reference evidence="2 3" key="1">
    <citation type="journal article" date="2009" name="Nature">
        <title>The Sorghum bicolor genome and the diversification of grasses.</title>
        <authorList>
            <person name="Paterson A.H."/>
            <person name="Bowers J.E."/>
            <person name="Bruggmann R."/>
            <person name="Dubchak I."/>
            <person name="Grimwood J."/>
            <person name="Gundlach H."/>
            <person name="Haberer G."/>
            <person name="Hellsten U."/>
            <person name="Mitros T."/>
            <person name="Poliakov A."/>
            <person name="Schmutz J."/>
            <person name="Spannagl M."/>
            <person name="Tang H."/>
            <person name="Wang X."/>
            <person name="Wicker T."/>
            <person name="Bharti A.K."/>
            <person name="Chapman J."/>
            <person name="Feltus F.A."/>
            <person name="Gowik U."/>
            <person name="Grigoriev I.V."/>
            <person name="Lyons E."/>
            <person name="Maher C.A."/>
            <person name="Martis M."/>
            <person name="Narechania A."/>
            <person name="Otillar R.P."/>
            <person name="Penning B.W."/>
            <person name="Salamov A.A."/>
            <person name="Wang Y."/>
            <person name="Zhang L."/>
            <person name="Carpita N.C."/>
            <person name="Freeling M."/>
            <person name="Gingle A.R."/>
            <person name="Hash C.T."/>
            <person name="Keller B."/>
            <person name="Klein P."/>
            <person name="Kresovich S."/>
            <person name="McCann M.C."/>
            <person name="Ming R."/>
            <person name="Peterson D.G."/>
            <person name="Mehboob-ur-Rahman"/>
            <person name="Ware D."/>
            <person name="Westhoff P."/>
            <person name="Mayer K.F."/>
            <person name="Messing J."/>
            <person name="Rokhsar D.S."/>
        </authorList>
    </citation>
    <scope>NUCLEOTIDE SEQUENCE [LARGE SCALE GENOMIC DNA]</scope>
    <source>
        <strain evidence="3">cv. BTx623</strain>
    </source>
</reference>
<dbReference type="EMBL" id="CM000760">
    <property type="protein sequence ID" value="OQU91050.1"/>
    <property type="molecule type" value="Genomic_DNA"/>
</dbReference>
<evidence type="ECO:0000313" key="3">
    <source>
        <dbReference type="Proteomes" id="UP000000768"/>
    </source>
</evidence>
<sequence length="381" mass="43600">MKCLSHQLAWDAEMEKLMKEVHALVCHGSRLKESQVFVSMFEQLSIKASKCRMPKARCWATPQRWLLTLDMISFRAALWNPFNLDKVELPSLENNLPQNCKCLLSCEPVSPGCVVLVVDADEPVIWFCYVRGKKWTRHEYNIIVEKPWLPSFLSLKRRCEEQYQRRCSREEVSSEFILDGNCNGKRTRISSDAGHGMMAADPSERIQIRSIVAVERKFYFDMSPSKLGVLEFHPEPTFTTLEFKRLPIAEYSWESSSPHLVESRGRLFLAVRARGHHLYKMDFSRLAWSTVDCLYDQVFFLGRLHFTASYSAWELGLQQGNIYFLAHGEDGVVQLTNVFSPGDKYMPGSTYCPRTIDDLPASLLGIQNVLTKACGFAIGSS</sequence>
<dbReference type="Gramene" id="OQU91050">
    <property type="protein sequence ID" value="OQU91050"/>
    <property type="gene ID" value="SORBI_3001G102901"/>
</dbReference>
<dbReference type="Proteomes" id="UP000000768">
    <property type="component" value="Chromosome 1"/>
</dbReference>
<name>A0A1Z5S546_SORBI</name>
<dbReference type="InParanoid" id="A0A1Z5S546"/>
<protein>
    <recommendedName>
        <fullName evidence="1">KIB1-4 beta-propeller domain-containing protein</fullName>
    </recommendedName>
</protein>
<feature type="domain" description="KIB1-4 beta-propeller" evidence="1">
    <location>
        <begin position="206"/>
        <end position="330"/>
    </location>
</feature>
<keyword evidence="3" id="KW-1185">Reference proteome</keyword>
<reference evidence="3" key="2">
    <citation type="journal article" date="2018" name="Plant J.">
        <title>The Sorghum bicolor reference genome: improved assembly, gene annotations, a transcriptome atlas, and signatures of genome organization.</title>
        <authorList>
            <person name="McCormick R.F."/>
            <person name="Truong S.K."/>
            <person name="Sreedasyam A."/>
            <person name="Jenkins J."/>
            <person name="Shu S."/>
            <person name="Sims D."/>
            <person name="Kennedy M."/>
            <person name="Amirebrahimi M."/>
            <person name="Weers B.D."/>
            <person name="McKinley B."/>
            <person name="Mattison A."/>
            <person name="Morishige D.T."/>
            <person name="Grimwood J."/>
            <person name="Schmutz J."/>
            <person name="Mullet J.E."/>
        </authorList>
    </citation>
    <scope>NUCLEOTIDE SEQUENCE [LARGE SCALE GENOMIC DNA]</scope>
    <source>
        <strain evidence="3">cv. BTx623</strain>
    </source>
</reference>
<gene>
    <name evidence="2" type="ORF">SORBI_3001G102901</name>
</gene>
<feature type="domain" description="KIB1-4 beta-propeller" evidence="1">
    <location>
        <begin position="49"/>
        <end position="141"/>
    </location>
</feature>
<dbReference type="PANTHER" id="PTHR33127:SF34">
    <property type="entry name" value="DUF295 DOMAIN-CONTAINING PROTEIN"/>
    <property type="match status" value="1"/>
</dbReference>
<dbReference type="PANTHER" id="PTHR33127">
    <property type="entry name" value="TRANSMEMBRANE PROTEIN"/>
    <property type="match status" value="1"/>
</dbReference>
<evidence type="ECO:0000313" key="2">
    <source>
        <dbReference type="EMBL" id="OQU91050.1"/>
    </source>
</evidence>
<proteinExistence type="predicted"/>
<dbReference type="InterPro" id="IPR005174">
    <property type="entry name" value="KIB1-4_b-propeller"/>
</dbReference>
<evidence type="ECO:0000259" key="1">
    <source>
        <dbReference type="Pfam" id="PF03478"/>
    </source>
</evidence>
<organism evidence="2 3">
    <name type="scientific">Sorghum bicolor</name>
    <name type="common">Sorghum</name>
    <name type="synonym">Sorghum vulgare</name>
    <dbReference type="NCBI Taxonomy" id="4558"/>
    <lineage>
        <taxon>Eukaryota</taxon>
        <taxon>Viridiplantae</taxon>
        <taxon>Streptophyta</taxon>
        <taxon>Embryophyta</taxon>
        <taxon>Tracheophyta</taxon>
        <taxon>Spermatophyta</taxon>
        <taxon>Magnoliopsida</taxon>
        <taxon>Liliopsida</taxon>
        <taxon>Poales</taxon>
        <taxon>Poaceae</taxon>
        <taxon>PACMAD clade</taxon>
        <taxon>Panicoideae</taxon>
        <taxon>Andropogonodae</taxon>
        <taxon>Andropogoneae</taxon>
        <taxon>Sorghinae</taxon>
        <taxon>Sorghum</taxon>
    </lineage>
</organism>
<dbReference type="AlphaFoldDB" id="A0A1Z5S546"/>
<accession>A0A1Z5S546</accession>